<dbReference type="GO" id="GO:0016747">
    <property type="term" value="F:acyltransferase activity, transferring groups other than amino-acyl groups"/>
    <property type="evidence" value="ECO:0007669"/>
    <property type="project" value="InterPro"/>
</dbReference>
<sequence>MEIQIRKERPEDRQQVYDLVRSAFENVEESDHTEHLLVERLRMSDAFIPELSLVAVIRDGNNSSEEMTVGHILLTKIEIVASDGRSWPSLAVAPLSVLPGFQRMGIGGMLIREAHRRAASLGHSSAMLLGHKDYYPRFGYRKASGFGIGFPFDAPDECCLAIEFHPGSLSHIHGLIRYPAAFNL</sequence>
<accession>A0A9D9EHQ2</accession>
<dbReference type="Gene3D" id="3.40.630.30">
    <property type="match status" value="1"/>
</dbReference>
<dbReference type="SUPFAM" id="SSF55729">
    <property type="entry name" value="Acyl-CoA N-acyltransferases (Nat)"/>
    <property type="match status" value="1"/>
</dbReference>
<dbReference type="EMBL" id="JADIMO010000072">
    <property type="protein sequence ID" value="MBO8445194.1"/>
    <property type="molecule type" value="Genomic_DNA"/>
</dbReference>
<dbReference type="PROSITE" id="PS51186">
    <property type="entry name" value="GNAT"/>
    <property type="match status" value="1"/>
</dbReference>
<comment type="caution">
    <text evidence="2">The sequence shown here is derived from an EMBL/GenBank/DDBJ whole genome shotgun (WGS) entry which is preliminary data.</text>
</comment>
<name>A0A9D9EHQ2_9BACT</name>
<dbReference type="Proteomes" id="UP000823619">
    <property type="component" value="Unassembled WGS sequence"/>
</dbReference>
<gene>
    <name evidence="2" type="ORF">IAC23_05820</name>
</gene>
<evidence type="ECO:0000259" key="1">
    <source>
        <dbReference type="PROSITE" id="PS51186"/>
    </source>
</evidence>
<dbReference type="InterPro" id="IPR000182">
    <property type="entry name" value="GNAT_dom"/>
</dbReference>
<reference evidence="2" key="2">
    <citation type="journal article" date="2021" name="PeerJ">
        <title>Extensive microbial diversity within the chicken gut microbiome revealed by metagenomics and culture.</title>
        <authorList>
            <person name="Gilroy R."/>
            <person name="Ravi A."/>
            <person name="Getino M."/>
            <person name="Pursley I."/>
            <person name="Horton D.L."/>
            <person name="Alikhan N.F."/>
            <person name="Baker D."/>
            <person name="Gharbi K."/>
            <person name="Hall N."/>
            <person name="Watson M."/>
            <person name="Adriaenssens E.M."/>
            <person name="Foster-Nyarko E."/>
            <person name="Jarju S."/>
            <person name="Secka A."/>
            <person name="Antonio M."/>
            <person name="Oren A."/>
            <person name="Chaudhuri R.R."/>
            <person name="La Ragione R."/>
            <person name="Hildebrand F."/>
            <person name="Pallen M.J."/>
        </authorList>
    </citation>
    <scope>NUCLEOTIDE SEQUENCE</scope>
    <source>
        <strain evidence="2">D5-748</strain>
    </source>
</reference>
<dbReference type="AlphaFoldDB" id="A0A9D9EHQ2"/>
<dbReference type="Pfam" id="PF13527">
    <property type="entry name" value="Acetyltransf_9"/>
    <property type="match status" value="1"/>
</dbReference>
<dbReference type="CDD" id="cd04301">
    <property type="entry name" value="NAT_SF"/>
    <property type="match status" value="1"/>
</dbReference>
<dbReference type="InterPro" id="IPR016181">
    <property type="entry name" value="Acyl_CoA_acyltransferase"/>
</dbReference>
<organism evidence="2 3">
    <name type="scientific">Candidatus Cryptobacteroides merdavium</name>
    <dbReference type="NCBI Taxonomy" id="2840769"/>
    <lineage>
        <taxon>Bacteria</taxon>
        <taxon>Pseudomonadati</taxon>
        <taxon>Bacteroidota</taxon>
        <taxon>Bacteroidia</taxon>
        <taxon>Bacteroidales</taxon>
        <taxon>Candidatus Cryptobacteroides</taxon>
    </lineage>
</organism>
<reference evidence="2" key="1">
    <citation type="submission" date="2020-10" db="EMBL/GenBank/DDBJ databases">
        <authorList>
            <person name="Gilroy R."/>
        </authorList>
    </citation>
    <scope>NUCLEOTIDE SEQUENCE</scope>
    <source>
        <strain evidence="2">D5-748</strain>
    </source>
</reference>
<feature type="domain" description="N-acetyltransferase" evidence="1">
    <location>
        <begin position="3"/>
        <end position="165"/>
    </location>
</feature>
<evidence type="ECO:0000313" key="2">
    <source>
        <dbReference type="EMBL" id="MBO8445194.1"/>
    </source>
</evidence>
<proteinExistence type="predicted"/>
<protein>
    <submittedName>
        <fullName evidence="2">N-acetyltransferase</fullName>
    </submittedName>
</protein>
<evidence type="ECO:0000313" key="3">
    <source>
        <dbReference type="Proteomes" id="UP000823619"/>
    </source>
</evidence>